<keyword evidence="1 3" id="KW-0560">Oxidoreductase</keyword>
<dbReference type="PANTHER" id="PTHR43333:SF1">
    <property type="entry name" value="D-ISOMER SPECIFIC 2-HYDROXYACID DEHYDROGENASE NAD-BINDING DOMAIN-CONTAINING PROTEIN"/>
    <property type="match status" value="1"/>
</dbReference>
<keyword evidence="7" id="KW-1185">Reference proteome</keyword>
<dbReference type="EMBL" id="JBHMAJ010000007">
    <property type="protein sequence ID" value="MFB9824776.1"/>
    <property type="molecule type" value="Genomic_DNA"/>
</dbReference>
<dbReference type="PANTHER" id="PTHR43333">
    <property type="entry name" value="2-HACID_DH_C DOMAIN-CONTAINING PROTEIN"/>
    <property type="match status" value="1"/>
</dbReference>
<dbReference type="Gene3D" id="3.40.50.720">
    <property type="entry name" value="NAD(P)-binding Rossmann-like Domain"/>
    <property type="match status" value="2"/>
</dbReference>
<dbReference type="FunFam" id="3.40.50.720:FF:000363">
    <property type="entry name" value="D-isomer specific 2-hydroxyacid dehydrogenase"/>
    <property type="match status" value="1"/>
</dbReference>
<dbReference type="RefSeq" id="WP_222923171.1">
    <property type="nucleotide sequence ID" value="NZ_CP082286.1"/>
</dbReference>
<organism evidence="6 7">
    <name type="scientific">Halobaculum roseum</name>
    <dbReference type="NCBI Taxonomy" id="2175149"/>
    <lineage>
        <taxon>Archaea</taxon>
        <taxon>Methanobacteriati</taxon>
        <taxon>Methanobacteriota</taxon>
        <taxon>Stenosarchaea group</taxon>
        <taxon>Halobacteria</taxon>
        <taxon>Halobacteriales</taxon>
        <taxon>Haloferacaceae</taxon>
        <taxon>Halobaculum</taxon>
    </lineage>
</organism>
<dbReference type="Pfam" id="PF00389">
    <property type="entry name" value="2-Hacid_dh"/>
    <property type="match status" value="1"/>
</dbReference>
<dbReference type="SUPFAM" id="SSF52283">
    <property type="entry name" value="Formate/glycerate dehydrogenase catalytic domain-like"/>
    <property type="match status" value="1"/>
</dbReference>
<reference evidence="6" key="1">
    <citation type="submission" date="2024-09" db="EMBL/GenBank/DDBJ databases">
        <authorList>
            <person name="Sun Q."/>
        </authorList>
    </citation>
    <scope>NUCLEOTIDE SEQUENCE [LARGE SCALE GENOMIC DNA]</scope>
    <source>
        <strain evidence="6">JCM 31273</strain>
    </source>
</reference>
<protein>
    <submittedName>
        <fullName evidence="6">D-2-hydroxyacid dehydrogenase</fullName>
    </submittedName>
</protein>
<comment type="similarity">
    <text evidence="3">Belongs to the D-isomer specific 2-hydroxyacid dehydrogenase family.</text>
</comment>
<accession>A0ABD5MLQ1</accession>
<gene>
    <name evidence="6" type="ORF">ACFFOL_11440</name>
</gene>
<sequence length="323" mass="34644">MTAESTDRPTLLLAHTVGPDRGSDLRDRLVDDGLPADRVVAAATPAETDEHAADADGLVVGRFPEGLLKRADSLRWVQALSSGTDHLPTDDLADRGVALTNAAGVHAEPIAEQVLGYMLSFERDLHALARQQAEARWERREGGELRGKTVGIVGVGAIGTRVAELASAFGMEVWGVRRDLDAMPDVVDEARTPDDLHEVCLAADYLVLACPLTDETEGLIGGDELRLLGGDGVLVNVARGEVCDQDALVGALRSNLIGGAALDVFEEEPLPGDSPLWDLSNVFVTPHMAGSTPHKAERWTEILAENYRRLAEGDPDDMRNRVV</sequence>
<evidence type="ECO:0000259" key="5">
    <source>
        <dbReference type="Pfam" id="PF02826"/>
    </source>
</evidence>
<dbReference type="SUPFAM" id="SSF51735">
    <property type="entry name" value="NAD(P)-binding Rossmann-fold domains"/>
    <property type="match status" value="1"/>
</dbReference>
<dbReference type="Pfam" id="PF02826">
    <property type="entry name" value="2-Hacid_dh_C"/>
    <property type="match status" value="1"/>
</dbReference>
<dbReference type="InterPro" id="IPR036291">
    <property type="entry name" value="NAD(P)-bd_dom_sf"/>
</dbReference>
<dbReference type="GeneID" id="67210586"/>
<evidence type="ECO:0000256" key="3">
    <source>
        <dbReference type="RuleBase" id="RU003719"/>
    </source>
</evidence>
<proteinExistence type="inferred from homology"/>
<evidence type="ECO:0000256" key="2">
    <source>
        <dbReference type="ARBA" id="ARBA00023027"/>
    </source>
</evidence>
<evidence type="ECO:0000256" key="1">
    <source>
        <dbReference type="ARBA" id="ARBA00023002"/>
    </source>
</evidence>
<keyword evidence="2" id="KW-0520">NAD</keyword>
<evidence type="ECO:0000313" key="6">
    <source>
        <dbReference type="EMBL" id="MFB9824776.1"/>
    </source>
</evidence>
<dbReference type="Proteomes" id="UP001589595">
    <property type="component" value="Unassembled WGS sequence"/>
</dbReference>
<name>A0ABD5MLQ1_9EURY</name>
<feature type="domain" description="D-isomer specific 2-hydroxyacid dehydrogenase NAD-binding" evidence="5">
    <location>
        <begin position="115"/>
        <end position="289"/>
    </location>
</feature>
<dbReference type="AlphaFoldDB" id="A0ABD5MLQ1"/>
<dbReference type="InterPro" id="IPR006139">
    <property type="entry name" value="D-isomer_2_OHA_DH_cat_dom"/>
</dbReference>
<feature type="domain" description="D-isomer specific 2-hydroxyacid dehydrogenase catalytic" evidence="4">
    <location>
        <begin position="41"/>
        <end position="320"/>
    </location>
</feature>
<dbReference type="GO" id="GO:0016491">
    <property type="term" value="F:oxidoreductase activity"/>
    <property type="evidence" value="ECO:0007669"/>
    <property type="project" value="UniProtKB-KW"/>
</dbReference>
<evidence type="ECO:0000259" key="4">
    <source>
        <dbReference type="Pfam" id="PF00389"/>
    </source>
</evidence>
<dbReference type="CDD" id="cd05300">
    <property type="entry name" value="2-Hacid_dh_1"/>
    <property type="match status" value="1"/>
</dbReference>
<comment type="caution">
    <text evidence="6">The sequence shown here is derived from an EMBL/GenBank/DDBJ whole genome shotgun (WGS) entry which is preliminary data.</text>
</comment>
<dbReference type="InterPro" id="IPR006140">
    <property type="entry name" value="D-isomer_DH_NAD-bd"/>
</dbReference>
<evidence type="ECO:0000313" key="7">
    <source>
        <dbReference type="Proteomes" id="UP001589595"/>
    </source>
</evidence>